<name>A0A4C1YVS1_EUMVA</name>
<keyword evidence="2" id="KW-1185">Reference proteome</keyword>
<sequence>MCTYIETAKFACTIETTPYIPSSTRRCAGYRGTGKRKSVLTRNPASSCSSYASINVAKLSSFPIRALARCSGAFIYYSRRRLMDGSRTRRRAAREGRTTGDA</sequence>
<evidence type="ECO:0000313" key="2">
    <source>
        <dbReference type="Proteomes" id="UP000299102"/>
    </source>
</evidence>
<comment type="caution">
    <text evidence="1">The sequence shown here is derived from an EMBL/GenBank/DDBJ whole genome shotgun (WGS) entry which is preliminary data.</text>
</comment>
<dbReference type="AlphaFoldDB" id="A0A4C1YVS1"/>
<gene>
    <name evidence="1" type="ORF">EVAR_63376_1</name>
</gene>
<dbReference type="EMBL" id="BGZK01001369">
    <property type="protein sequence ID" value="GBP78425.1"/>
    <property type="molecule type" value="Genomic_DNA"/>
</dbReference>
<organism evidence="1 2">
    <name type="scientific">Eumeta variegata</name>
    <name type="common">Bagworm moth</name>
    <name type="synonym">Eumeta japonica</name>
    <dbReference type="NCBI Taxonomy" id="151549"/>
    <lineage>
        <taxon>Eukaryota</taxon>
        <taxon>Metazoa</taxon>
        <taxon>Ecdysozoa</taxon>
        <taxon>Arthropoda</taxon>
        <taxon>Hexapoda</taxon>
        <taxon>Insecta</taxon>
        <taxon>Pterygota</taxon>
        <taxon>Neoptera</taxon>
        <taxon>Endopterygota</taxon>
        <taxon>Lepidoptera</taxon>
        <taxon>Glossata</taxon>
        <taxon>Ditrysia</taxon>
        <taxon>Tineoidea</taxon>
        <taxon>Psychidae</taxon>
        <taxon>Oiketicinae</taxon>
        <taxon>Eumeta</taxon>
    </lineage>
</organism>
<evidence type="ECO:0000313" key="1">
    <source>
        <dbReference type="EMBL" id="GBP78425.1"/>
    </source>
</evidence>
<proteinExistence type="predicted"/>
<protein>
    <submittedName>
        <fullName evidence="1">Uncharacterized protein</fullName>
    </submittedName>
</protein>
<reference evidence="1 2" key="1">
    <citation type="journal article" date="2019" name="Commun. Biol.">
        <title>The bagworm genome reveals a unique fibroin gene that provides high tensile strength.</title>
        <authorList>
            <person name="Kono N."/>
            <person name="Nakamura H."/>
            <person name="Ohtoshi R."/>
            <person name="Tomita M."/>
            <person name="Numata K."/>
            <person name="Arakawa K."/>
        </authorList>
    </citation>
    <scope>NUCLEOTIDE SEQUENCE [LARGE SCALE GENOMIC DNA]</scope>
</reference>
<dbReference type="Proteomes" id="UP000299102">
    <property type="component" value="Unassembled WGS sequence"/>
</dbReference>
<accession>A0A4C1YVS1</accession>